<dbReference type="InterPro" id="IPR041489">
    <property type="entry name" value="PDZ_6"/>
</dbReference>
<evidence type="ECO:0000256" key="4">
    <source>
        <dbReference type="ARBA" id="ARBA00022825"/>
    </source>
</evidence>
<dbReference type="RefSeq" id="WP_051430848.1">
    <property type="nucleotide sequence ID" value="NZ_LT669839.1"/>
</dbReference>
<evidence type="ECO:0000256" key="5">
    <source>
        <dbReference type="RuleBase" id="RU004404"/>
    </source>
</evidence>
<reference evidence="7 8" key="1">
    <citation type="submission" date="2016-11" db="EMBL/GenBank/DDBJ databases">
        <authorList>
            <person name="Manzoor S."/>
        </authorList>
    </citation>
    <scope>NUCLEOTIDE SEQUENCE [LARGE SCALE GENOMIC DNA]</scope>
    <source>
        <strain evidence="7">Clostridium ultunense strain Esp</strain>
    </source>
</reference>
<keyword evidence="2 5" id="KW-0645">Protease</keyword>
<dbReference type="GO" id="GO:0006508">
    <property type="term" value="P:proteolysis"/>
    <property type="evidence" value="ECO:0007669"/>
    <property type="project" value="UniProtKB-KW"/>
</dbReference>
<dbReference type="Pfam" id="PF17820">
    <property type="entry name" value="PDZ_6"/>
    <property type="match status" value="1"/>
</dbReference>
<evidence type="ECO:0000313" key="7">
    <source>
        <dbReference type="EMBL" id="SHD76227.1"/>
    </source>
</evidence>
<dbReference type="InterPro" id="IPR004447">
    <property type="entry name" value="Peptidase_S41A"/>
</dbReference>
<dbReference type="GO" id="GO:0004175">
    <property type="term" value="F:endopeptidase activity"/>
    <property type="evidence" value="ECO:0007669"/>
    <property type="project" value="TreeGrafter"/>
</dbReference>
<dbReference type="NCBIfam" id="TIGR00225">
    <property type="entry name" value="prc"/>
    <property type="match status" value="1"/>
</dbReference>
<dbReference type="Gene3D" id="3.30.750.44">
    <property type="match status" value="1"/>
</dbReference>
<keyword evidence="3 5" id="KW-0378">Hydrolase</keyword>
<dbReference type="PANTHER" id="PTHR32060">
    <property type="entry name" value="TAIL-SPECIFIC PROTEASE"/>
    <property type="match status" value="1"/>
</dbReference>
<name>A0A1M4PL75_9FIRM</name>
<dbReference type="Gene3D" id="3.90.226.10">
    <property type="entry name" value="2-enoyl-CoA Hydratase, Chain A, domain 1"/>
    <property type="match status" value="1"/>
</dbReference>
<dbReference type="InterPro" id="IPR036034">
    <property type="entry name" value="PDZ_sf"/>
</dbReference>
<proteinExistence type="inferred from homology"/>
<evidence type="ECO:0000256" key="1">
    <source>
        <dbReference type="ARBA" id="ARBA00009179"/>
    </source>
</evidence>
<dbReference type="FunFam" id="2.30.42.10:FF:000063">
    <property type="entry name" value="Peptidase, S41 family"/>
    <property type="match status" value="1"/>
</dbReference>
<dbReference type="SMART" id="SM00228">
    <property type="entry name" value="PDZ"/>
    <property type="match status" value="1"/>
</dbReference>
<dbReference type="CDD" id="cd07560">
    <property type="entry name" value="Peptidase_S41_CPP"/>
    <property type="match status" value="1"/>
</dbReference>
<dbReference type="InterPro" id="IPR005151">
    <property type="entry name" value="Tail-specific_protease"/>
</dbReference>
<dbReference type="CDD" id="cd06782">
    <property type="entry name" value="cpPDZ_CPP-like"/>
    <property type="match status" value="1"/>
</dbReference>
<dbReference type="AlphaFoldDB" id="A0A1M4PL75"/>
<gene>
    <name evidence="7" type="ORF">CUESP1_0848</name>
</gene>
<comment type="similarity">
    <text evidence="1 5">Belongs to the peptidase S41A family.</text>
</comment>
<dbReference type="SMART" id="SM00245">
    <property type="entry name" value="TSPc"/>
    <property type="match status" value="1"/>
</dbReference>
<dbReference type="InterPro" id="IPR001478">
    <property type="entry name" value="PDZ"/>
</dbReference>
<accession>A0A1M4PL75</accession>
<dbReference type="SUPFAM" id="SSF50156">
    <property type="entry name" value="PDZ domain-like"/>
    <property type="match status" value="1"/>
</dbReference>
<dbReference type="Pfam" id="PF03572">
    <property type="entry name" value="Peptidase_S41"/>
    <property type="match status" value="1"/>
</dbReference>
<dbReference type="SUPFAM" id="SSF52096">
    <property type="entry name" value="ClpP/crotonase"/>
    <property type="match status" value="1"/>
</dbReference>
<organism evidence="7 8">
    <name type="scientific">[Clostridium] ultunense Esp</name>
    <dbReference type="NCBI Taxonomy" id="1288971"/>
    <lineage>
        <taxon>Bacteria</taxon>
        <taxon>Bacillati</taxon>
        <taxon>Bacillota</taxon>
        <taxon>Tissierellia</taxon>
        <taxon>Tissierellales</taxon>
        <taxon>Tepidimicrobiaceae</taxon>
        <taxon>Schnuerera</taxon>
    </lineage>
</organism>
<dbReference type="PROSITE" id="PS50106">
    <property type="entry name" value="PDZ"/>
    <property type="match status" value="1"/>
</dbReference>
<dbReference type="PANTHER" id="PTHR32060:SF22">
    <property type="entry name" value="CARBOXYL-TERMINAL-PROCESSING PEPTIDASE 3, CHLOROPLASTIC"/>
    <property type="match status" value="1"/>
</dbReference>
<evidence type="ECO:0000313" key="8">
    <source>
        <dbReference type="Proteomes" id="UP000245423"/>
    </source>
</evidence>
<dbReference type="Gene3D" id="2.30.42.10">
    <property type="match status" value="1"/>
</dbReference>
<dbReference type="GO" id="GO:0008236">
    <property type="term" value="F:serine-type peptidase activity"/>
    <property type="evidence" value="ECO:0007669"/>
    <property type="project" value="UniProtKB-KW"/>
</dbReference>
<dbReference type="EMBL" id="LT669839">
    <property type="protein sequence ID" value="SHD76227.1"/>
    <property type="molecule type" value="Genomic_DNA"/>
</dbReference>
<evidence type="ECO:0000256" key="3">
    <source>
        <dbReference type="ARBA" id="ARBA00022801"/>
    </source>
</evidence>
<sequence length="371" mass="41318">MAKNKWNIKKLAALILALSILLTPIRPIAESGYDLEYFIQIMGLVQQNYVYELREEELLQGAIKGLFDTLDENSQYYTEEEFQDLIDDLSGDFVGIGVYIKEEKGSIIITNPIKGSPADKAGIKPGDQIISVDGKDIKGKSLQEVINLIKGKPNTPVKIGVRRGQKDIYKDMKRAEIKINPVEYEILENKIGYIKISQFNPHTYENVVSALGKLDKENISSIIIDLRDNPGGLLGEVVNMSNLFIPEGPIVHIKYREDVEQTYYSKLKKPKYKLVVLVNENSASASEIFAGAVQDTKVGTILGVPTYGKGTVQQIIPLVKGDGMKLTIAEYQTPNRRNIHNKGIQPDIIVKSKDGDTDQQLQKAIEILSGI</sequence>
<dbReference type="OrthoDB" id="9812068at2"/>
<keyword evidence="4 5" id="KW-0720">Serine protease</keyword>
<dbReference type="GO" id="GO:0030288">
    <property type="term" value="C:outer membrane-bounded periplasmic space"/>
    <property type="evidence" value="ECO:0007669"/>
    <property type="project" value="TreeGrafter"/>
</dbReference>
<feature type="domain" description="PDZ" evidence="6">
    <location>
        <begin position="82"/>
        <end position="150"/>
    </location>
</feature>
<evidence type="ECO:0000256" key="2">
    <source>
        <dbReference type="ARBA" id="ARBA00022670"/>
    </source>
</evidence>
<keyword evidence="8" id="KW-1185">Reference proteome</keyword>
<dbReference type="InterPro" id="IPR029045">
    <property type="entry name" value="ClpP/crotonase-like_dom_sf"/>
</dbReference>
<protein>
    <submittedName>
        <fullName evidence="7">Carboxyl-terminal protease</fullName>
    </submittedName>
</protein>
<dbReference type="Proteomes" id="UP000245423">
    <property type="component" value="Chromosome 1"/>
</dbReference>
<dbReference type="GO" id="GO:0007165">
    <property type="term" value="P:signal transduction"/>
    <property type="evidence" value="ECO:0007669"/>
    <property type="project" value="TreeGrafter"/>
</dbReference>
<evidence type="ECO:0000259" key="6">
    <source>
        <dbReference type="PROSITE" id="PS50106"/>
    </source>
</evidence>